<feature type="compositionally biased region" description="Low complexity" evidence="4">
    <location>
        <begin position="66"/>
        <end position="83"/>
    </location>
</feature>
<feature type="compositionally biased region" description="Polar residues" evidence="4">
    <location>
        <begin position="103"/>
        <end position="115"/>
    </location>
</feature>
<evidence type="ECO:0000256" key="2">
    <source>
        <dbReference type="ARBA" id="ARBA00023163"/>
    </source>
</evidence>
<evidence type="ECO:0008006" key="7">
    <source>
        <dbReference type="Google" id="ProtNLM"/>
    </source>
</evidence>
<keyword evidence="6" id="KW-1185">Reference proteome</keyword>
<evidence type="ECO:0000313" key="5">
    <source>
        <dbReference type="EMBL" id="KAL3624502.1"/>
    </source>
</evidence>
<evidence type="ECO:0000313" key="6">
    <source>
        <dbReference type="Proteomes" id="UP001632038"/>
    </source>
</evidence>
<keyword evidence="2" id="KW-0804">Transcription</keyword>
<protein>
    <recommendedName>
        <fullName evidence="7">Scarecrow-like protein 6</fullName>
    </recommendedName>
</protein>
<dbReference type="AlphaFoldDB" id="A0ABD3C4N9"/>
<feature type="region of interest" description="Disordered" evidence="4">
    <location>
        <begin position="55"/>
        <end position="120"/>
    </location>
</feature>
<comment type="caution">
    <text evidence="3">Lacks conserved residue(s) required for the propagation of feature annotation.</text>
</comment>
<evidence type="ECO:0000256" key="1">
    <source>
        <dbReference type="ARBA" id="ARBA00023015"/>
    </source>
</evidence>
<dbReference type="Pfam" id="PF03514">
    <property type="entry name" value="GRAS"/>
    <property type="match status" value="1"/>
</dbReference>
<feature type="region of interest" description="SAW" evidence="3">
    <location>
        <begin position="575"/>
        <end position="646"/>
    </location>
</feature>
<organism evidence="5 6">
    <name type="scientific">Castilleja foliolosa</name>
    <dbReference type="NCBI Taxonomy" id="1961234"/>
    <lineage>
        <taxon>Eukaryota</taxon>
        <taxon>Viridiplantae</taxon>
        <taxon>Streptophyta</taxon>
        <taxon>Embryophyta</taxon>
        <taxon>Tracheophyta</taxon>
        <taxon>Spermatophyta</taxon>
        <taxon>Magnoliopsida</taxon>
        <taxon>eudicotyledons</taxon>
        <taxon>Gunneridae</taxon>
        <taxon>Pentapetalae</taxon>
        <taxon>asterids</taxon>
        <taxon>lamiids</taxon>
        <taxon>Lamiales</taxon>
        <taxon>Orobanchaceae</taxon>
        <taxon>Pedicularideae</taxon>
        <taxon>Castillejinae</taxon>
        <taxon>Castilleja</taxon>
    </lineage>
</organism>
<sequence>MEGLLLPFDFEGKGVLDLELIVKNKAFFTVSENIHPAVNSSQFLKKNCFVNDNNNSSSGEPTSVLGPTISGGPTSSSTPSSSHCGGGGGGGGASAETAGVGTISETNPSPSSSNAGGADSDCLPVLETGAAAFPYQEQSVCRWSMGDIVEDPAIANLNKVLQIPPEFEFGGGFGVVDGGDQFGPNMMSAISGFPNIISSAEKTDLPSKIVLTSPFDFLFDRNPPVFNPINQHQAQYTQTPSFFPPFQQEQSHFGPPQAKRPNLGGAKMSFSNTRPIGSGPNPNMGELVHIDQQQAIVDHLYNVAELVQMGNFVLAQGILARLNHFLSPIGKPFNRAAFYCKEALQLLLQTSPGPSSTFSFVFKIGAYKLFSEISPLTDFAHFTCNQALLEALEGFDRIHIVDFDICYGAQWASFMQELALRPIGPPVLKITTITSESAHDHLDLCLVRENLTQFASELNIEFEFEVTGLDSLNSGIFCVSDNEAVAVNLPISCISNFNVPLPLVLQSVKQMSPRIVVLVDRGCDRTDLPFPSHVIHTLQSYSNLLESLDTVNVNSDALQKLERFLIQPGIERIVMGRAHWPEKSEHWRNLFLSSGFSPMAFSNFAELQGECVVKRTSVRGFQVEKRQMSLVLSWQRKELVSASVWRC</sequence>
<name>A0ABD3C4N9_9LAMI</name>
<dbReference type="EMBL" id="JAVIJP010000053">
    <property type="protein sequence ID" value="KAL3624502.1"/>
    <property type="molecule type" value="Genomic_DNA"/>
</dbReference>
<feature type="short sequence motif" description="VHIID" evidence="3">
    <location>
        <begin position="398"/>
        <end position="402"/>
    </location>
</feature>
<comment type="caution">
    <text evidence="5">The sequence shown here is derived from an EMBL/GenBank/DDBJ whole genome shotgun (WGS) entry which is preliminary data.</text>
</comment>
<feature type="compositionally biased region" description="Gly residues" evidence="4">
    <location>
        <begin position="84"/>
        <end position="93"/>
    </location>
</feature>
<dbReference type="Proteomes" id="UP001632038">
    <property type="component" value="Unassembled WGS sequence"/>
</dbReference>
<reference evidence="6" key="1">
    <citation type="journal article" date="2024" name="IScience">
        <title>Strigolactones Initiate the Formation of Haustorium-like Structures in Castilleja.</title>
        <authorList>
            <person name="Buerger M."/>
            <person name="Peterson D."/>
            <person name="Chory J."/>
        </authorList>
    </citation>
    <scope>NUCLEOTIDE SEQUENCE [LARGE SCALE GENOMIC DNA]</scope>
</reference>
<feature type="region of interest" description="VHIID" evidence="3">
    <location>
        <begin position="367"/>
        <end position="432"/>
    </location>
</feature>
<dbReference type="InterPro" id="IPR005202">
    <property type="entry name" value="TF_GRAS"/>
</dbReference>
<comment type="similarity">
    <text evidence="3">Belongs to the GRAS family.</text>
</comment>
<evidence type="ECO:0000256" key="3">
    <source>
        <dbReference type="PROSITE-ProRule" id="PRU01191"/>
    </source>
</evidence>
<gene>
    <name evidence="5" type="ORF">CASFOL_031170</name>
</gene>
<keyword evidence="1" id="KW-0805">Transcription regulation</keyword>
<dbReference type="PROSITE" id="PS50985">
    <property type="entry name" value="GRAS"/>
    <property type="match status" value="1"/>
</dbReference>
<proteinExistence type="inferred from homology"/>
<accession>A0ABD3C4N9</accession>
<dbReference type="PANTHER" id="PTHR31636">
    <property type="entry name" value="OSJNBA0084A10.13 PROTEIN-RELATED"/>
    <property type="match status" value="1"/>
</dbReference>
<evidence type="ECO:0000256" key="4">
    <source>
        <dbReference type="SAM" id="MobiDB-lite"/>
    </source>
</evidence>